<dbReference type="SMART" id="SM00086">
    <property type="entry name" value="PAC"/>
    <property type="match status" value="3"/>
</dbReference>
<dbReference type="SUPFAM" id="SSF55785">
    <property type="entry name" value="PYP-like sensor domain (PAS domain)"/>
    <property type="match status" value="3"/>
</dbReference>
<dbReference type="InterPro" id="IPR003594">
    <property type="entry name" value="HATPase_dom"/>
</dbReference>
<evidence type="ECO:0000313" key="13">
    <source>
        <dbReference type="Proteomes" id="UP001324380"/>
    </source>
</evidence>
<gene>
    <name evidence="12" type="ORF">SNE25_16335</name>
</gene>
<comment type="catalytic activity">
    <reaction evidence="1">
        <text>ATP + protein L-histidine = ADP + protein N-phospho-L-histidine.</text>
        <dbReference type="EC" id="2.7.13.3"/>
    </reaction>
</comment>
<dbReference type="SMART" id="SM00091">
    <property type="entry name" value="PAS"/>
    <property type="match status" value="3"/>
</dbReference>
<dbReference type="SUPFAM" id="SSF47384">
    <property type="entry name" value="Homodimeric domain of signal transducing histidine kinase"/>
    <property type="match status" value="1"/>
</dbReference>
<feature type="domain" description="Histidine kinase" evidence="9">
    <location>
        <begin position="564"/>
        <end position="776"/>
    </location>
</feature>
<dbReference type="InterPro" id="IPR013767">
    <property type="entry name" value="PAS_fold"/>
</dbReference>
<keyword evidence="6" id="KW-0418">Kinase</keyword>
<evidence type="ECO:0000256" key="4">
    <source>
        <dbReference type="ARBA" id="ARBA00022679"/>
    </source>
</evidence>
<dbReference type="CDD" id="cd00130">
    <property type="entry name" value="PAS"/>
    <property type="match status" value="3"/>
</dbReference>
<dbReference type="InterPro" id="IPR004358">
    <property type="entry name" value="Sig_transdc_His_kin-like_C"/>
</dbReference>
<dbReference type="NCBIfam" id="TIGR00229">
    <property type="entry name" value="sensory_box"/>
    <property type="match status" value="3"/>
</dbReference>
<dbReference type="InterPro" id="IPR035965">
    <property type="entry name" value="PAS-like_dom_sf"/>
</dbReference>
<accession>A0ABZ0TW36</accession>
<dbReference type="EMBL" id="CP139558">
    <property type="protein sequence ID" value="WPU97092.1"/>
    <property type="molecule type" value="Genomic_DNA"/>
</dbReference>
<feature type="domain" description="PAC" evidence="11">
    <location>
        <begin position="81"/>
        <end position="133"/>
    </location>
</feature>
<dbReference type="PROSITE" id="PS50112">
    <property type="entry name" value="PAS"/>
    <property type="match status" value="3"/>
</dbReference>
<feature type="domain" description="PAS" evidence="10">
    <location>
        <begin position="130"/>
        <end position="200"/>
    </location>
</feature>
<feature type="domain" description="PAS" evidence="10">
    <location>
        <begin position="252"/>
        <end position="321"/>
    </location>
</feature>
<keyword evidence="3" id="KW-0597">Phosphoprotein</keyword>
<protein>
    <recommendedName>
        <fullName evidence="2">histidine kinase</fullName>
        <ecNumber evidence="2">2.7.13.3</ecNumber>
    </recommendedName>
</protein>
<dbReference type="SMART" id="SM00388">
    <property type="entry name" value="HisKA"/>
    <property type="match status" value="1"/>
</dbReference>
<dbReference type="SUPFAM" id="SSF55781">
    <property type="entry name" value="GAF domain-like"/>
    <property type="match status" value="1"/>
</dbReference>
<feature type="domain" description="PAC" evidence="11">
    <location>
        <begin position="323"/>
        <end position="377"/>
    </location>
</feature>
<dbReference type="InterPro" id="IPR003018">
    <property type="entry name" value="GAF"/>
</dbReference>
<dbReference type="RefSeq" id="WP_321566178.1">
    <property type="nucleotide sequence ID" value="NZ_CP139558.1"/>
</dbReference>
<sequence>MDLNSLRQLFTFKSIFEGLEDAVICHDLDFTITNWNPAAGRFFGYTKEDMIGKTLFSLMTESYYPEQKEMMNNLLQRATINHFFTKRITKDGHSIPVSITLSPISDEAGIIIGASQILRDISEDIIAQEQKAILAAIVEGSVDAIISKTLEGMITSWNKGAETIFGYTASEIVGKHITTLMPPDKLHEEDYIINNVRQGNKIEHFQTIRMAKDGTRIPISLTVSPVLDKAGNIIGVSKIARNITALKQADIKQATLAAIVESSDDAIISKTLEGIITTWNKGAENIFGYTEAEALGQHISLLIPKNRLQEEDRIINSIKNGQKIDHFQTIRMRKDGTELQISLTVSPILNGDGIIIGASKVARDITAQRQAEQALQHNTRQLLMLNSIGKSISEQLDVEVILQKVTDTTTQLTGAAFGAFFYNKVDEQGEAYMLYTLSGAPREAFEKFGMPRNTAVFHTTFSGKGIVRVDDITKDPRYGKMAPHYGMPKGHLPVVSYLAVPVVSLSGEVIGGLFFGHPSSGVFKQEHEDLVANVASQAAIALDNSKLFEEVTALSQKKDEFIALASHELKTPLTSMSGFLQLMQKTTPEGLNSKFLDKAVRQLEKLNTLVNDLFDISKVQAGKLQFYFEDFDLGLLIQEICETFEQSVPDHTFVYDLQGDLLMNGDKIRMEQVITNLIGNAVKYAPQSPKIDIQAANKGNEIVVSVIDYGAGISKENQSQIFTQFYRIRDRDKHISGLGLGLYITKEIIERHSGRIWVDSELSKGASFIFAVPCRQQS</sequence>
<proteinExistence type="predicted"/>
<evidence type="ECO:0000259" key="11">
    <source>
        <dbReference type="PROSITE" id="PS50113"/>
    </source>
</evidence>
<dbReference type="Pfam" id="PF02518">
    <property type="entry name" value="HATPase_c"/>
    <property type="match status" value="1"/>
</dbReference>
<keyword evidence="4" id="KW-0808">Transferase</keyword>
<name>A0ABZ0TW36_9SPHI</name>
<feature type="domain" description="PAS" evidence="10">
    <location>
        <begin position="8"/>
        <end position="82"/>
    </location>
</feature>
<dbReference type="InterPro" id="IPR003661">
    <property type="entry name" value="HisK_dim/P_dom"/>
</dbReference>
<evidence type="ECO:0000256" key="7">
    <source>
        <dbReference type="ARBA" id="ARBA00022840"/>
    </source>
</evidence>
<dbReference type="InterPro" id="IPR000700">
    <property type="entry name" value="PAS-assoc_C"/>
</dbReference>
<dbReference type="PANTHER" id="PTHR41523:SF8">
    <property type="entry name" value="ETHYLENE RESPONSE SENSOR PROTEIN"/>
    <property type="match status" value="1"/>
</dbReference>
<dbReference type="PRINTS" id="PR00344">
    <property type="entry name" value="BCTRLSENSOR"/>
</dbReference>
<dbReference type="InterPro" id="IPR001610">
    <property type="entry name" value="PAC"/>
</dbReference>
<dbReference type="Pfam" id="PF13185">
    <property type="entry name" value="GAF_2"/>
    <property type="match status" value="1"/>
</dbReference>
<reference evidence="12 13" key="1">
    <citation type="submission" date="2023-11" db="EMBL/GenBank/DDBJ databases">
        <title>Analysis of the Genomes of Mucilaginibacter gossypii cycad 4 and M. sabulilitoris SNA2: microbes with the potential for plant growth promotion.</title>
        <authorList>
            <person name="Hirsch A.M."/>
            <person name="Humm E."/>
            <person name="Rubbi M."/>
            <person name="Del Vecchio G."/>
            <person name="Ha S.M."/>
            <person name="Pellegrini M."/>
            <person name="Gunsalus R.P."/>
        </authorList>
    </citation>
    <scope>NUCLEOTIDE SEQUENCE [LARGE SCALE GENOMIC DNA]</scope>
    <source>
        <strain evidence="12 13">SNA2</strain>
    </source>
</reference>
<dbReference type="SMART" id="SM00387">
    <property type="entry name" value="HATPase_c"/>
    <property type="match status" value="1"/>
</dbReference>
<evidence type="ECO:0000256" key="2">
    <source>
        <dbReference type="ARBA" id="ARBA00012438"/>
    </source>
</evidence>
<dbReference type="Gene3D" id="1.10.287.130">
    <property type="match status" value="1"/>
</dbReference>
<dbReference type="SUPFAM" id="SSF55874">
    <property type="entry name" value="ATPase domain of HSP90 chaperone/DNA topoisomerase II/histidine kinase"/>
    <property type="match status" value="1"/>
</dbReference>
<evidence type="ECO:0000256" key="1">
    <source>
        <dbReference type="ARBA" id="ARBA00000085"/>
    </source>
</evidence>
<keyword evidence="13" id="KW-1185">Reference proteome</keyword>
<keyword evidence="7" id="KW-0067">ATP-binding</keyword>
<dbReference type="Gene3D" id="3.30.450.20">
    <property type="entry name" value="PAS domain"/>
    <property type="match status" value="3"/>
</dbReference>
<evidence type="ECO:0000256" key="6">
    <source>
        <dbReference type="ARBA" id="ARBA00022777"/>
    </source>
</evidence>
<dbReference type="Pfam" id="PF00512">
    <property type="entry name" value="HisKA"/>
    <property type="match status" value="1"/>
</dbReference>
<dbReference type="PANTHER" id="PTHR41523">
    <property type="entry name" value="TWO-COMPONENT SYSTEM SENSOR PROTEIN"/>
    <property type="match status" value="1"/>
</dbReference>
<dbReference type="InterPro" id="IPR005467">
    <property type="entry name" value="His_kinase_dom"/>
</dbReference>
<dbReference type="Proteomes" id="UP001324380">
    <property type="component" value="Chromosome"/>
</dbReference>
<dbReference type="InterPro" id="IPR000014">
    <property type="entry name" value="PAS"/>
</dbReference>
<dbReference type="CDD" id="cd00082">
    <property type="entry name" value="HisKA"/>
    <property type="match status" value="1"/>
</dbReference>
<evidence type="ECO:0000313" key="12">
    <source>
        <dbReference type="EMBL" id="WPU97092.1"/>
    </source>
</evidence>
<dbReference type="InterPro" id="IPR036097">
    <property type="entry name" value="HisK_dim/P_sf"/>
</dbReference>
<feature type="domain" description="PAC" evidence="11">
    <location>
        <begin position="201"/>
        <end position="255"/>
    </location>
</feature>
<keyword evidence="5" id="KW-0547">Nucleotide-binding</keyword>
<evidence type="ECO:0000256" key="8">
    <source>
        <dbReference type="ARBA" id="ARBA00023026"/>
    </source>
</evidence>
<keyword evidence="8" id="KW-0843">Virulence</keyword>
<dbReference type="PROSITE" id="PS50109">
    <property type="entry name" value="HIS_KIN"/>
    <property type="match status" value="1"/>
</dbReference>
<dbReference type="Gene3D" id="3.30.565.10">
    <property type="entry name" value="Histidine kinase-like ATPase, C-terminal domain"/>
    <property type="match status" value="1"/>
</dbReference>
<dbReference type="PROSITE" id="PS50113">
    <property type="entry name" value="PAC"/>
    <property type="match status" value="3"/>
</dbReference>
<dbReference type="InterPro" id="IPR029016">
    <property type="entry name" value="GAF-like_dom_sf"/>
</dbReference>
<evidence type="ECO:0000259" key="9">
    <source>
        <dbReference type="PROSITE" id="PS50109"/>
    </source>
</evidence>
<dbReference type="EC" id="2.7.13.3" evidence="2"/>
<evidence type="ECO:0000259" key="10">
    <source>
        <dbReference type="PROSITE" id="PS50112"/>
    </source>
</evidence>
<dbReference type="Pfam" id="PF00989">
    <property type="entry name" value="PAS"/>
    <property type="match status" value="3"/>
</dbReference>
<dbReference type="SMART" id="SM00065">
    <property type="entry name" value="GAF"/>
    <property type="match status" value="1"/>
</dbReference>
<evidence type="ECO:0000256" key="5">
    <source>
        <dbReference type="ARBA" id="ARBA00022741"/>
    </source>
</evidence>
<dbReference type="Gene3D" id="3.30.450.40">
    <property type="match status" value="1"/>
</dbReference>
<evidence type="ECO:0000256" key="3">
    <source>
        <dbReference type="ARBA" id="ARBA00022553"/>
    </source>
</evidence>
<dbReference type="InterPro" id="IPR036890">
    <property type="entry name" value="HATPase_C_sf"/>
</dbReference>
<organism evidence="12 13">
    <name type="scientific">Mucilaginibacter sabulilitoris</name>
    <dbReference type="NCBI Taxonomy" id="1173583"/>
    <lineage>
        <taxon>Bacteria</taxon>
        <taxon>Pseudomonadati</taxon>
        <taxon>Bacteroidota</taxon>
        <taxon>Sphingobacteriia</taxon>
        <taxon>Sphingobacteriales</taxon>
        <taxon>Sphingobacteriaceae</taxon>
        <taxon>Mucilaginibacter</taxon>
    </lineage>
</organism>